<dbReference type="Pfam" id="PF00342">
    <property type="entry name" value="PGI"/>
    <property type="match status" value="1"/>
</dbReference>
<dbReference type="EMBL" id="CALLCH030000012">
    <property type="protein sequence ID" value="CAI4215759.1"/>
    <property type="molecule type" value="Genomic_DNA"/>
</dbReference>
<dbReference type="InterPro" id="IPR046348">
    <property type="entry name" value="SIS_dom_sf"/>
</dbReference>
<dbReference type="PROSITE" id="PS51463">
    <property type="entry name" value="P_GLUCOSE_ISOMERASE_3"/>
    <property type="match status" value="1"/>
</dbReference>
<proteinExistence type="predicted"/>
<organism evidence="1 2">
    <name type="scientific">Parascedosporium putredinis</name>
    <dbReference type="NCBI Taxonomy" id="1442378"/>
    <lineage>
        <taxon>Eukaryota</taxon>
        <taxon>Fungi</taxon>
        <taxon>Dikarya</taxon>
        <taxon>Ascomycota</taxon>
        <taxon>Pezizomycotina</taxon>
        <taxon>Sordariomycetes</taxon>
        <taxon>Hypocreomycetidae</taxon>
        <taxon>Microascales</taxon>
        <taxon>Microascaceae</taxon>
        <taxon>Parascedosporium</taxon>
    </lineage>
</organism>
<comment type="caution">
    <text evidence="1">The sequence shown here is derived from an EMBL/GenBank/DDBJ whole genome shotgun (WGS) entry which is preliminary data.</text>
</comment>
<sequence>FDQYLHRFPAYLQQLSMESNGKSITSDGTPPSIPL</sequence>
<accession>A0A9P1H5N5</accession>
<dbReference type="Proteomes" id="UP000838763">
    <property type="component" value="Unassembled WGS sequence"/>
</dbReference>
<gene>
    <name evidence="1" type="ORF">PPNO1_LOCUS5457</name>
</gene>
<dbReference type="SUPFAM" id="SSF53697">
    <property type="entry name" value="SIS domain"/>
    <property type="match status" value="1"/>
</dbReference>
<dbReference type="GO" id="GO:0006094">
    <property type="term" value="P:gluconeogenesis"/>
    <property type="evidence" value="ECO:0007669"/>
    <property type="project" value="InterPro"/>
</dbReference>
<feature type="non-terminal residue" evidence="1">
    <location>
        <position position="35"/>
    </location>
</feature>
<evidence type="ECO:0000313" key="1">
    <source>
        <dbReference type="EMBL" id="CAI4215759.1"/>
    </source>
</evidence>
<keyword evidence="2" id="KW-1185">Reference proteome</keyword>
<dbReference type="OrthoDB" id="5831190at2759"/>
<dbReference type="Gene3D" id="3.40.50.10490">
    <property type="entry name" value="Glucose-6-phosphate isomerase like protein, domain 1"/>
    <property type="match status" value="1"/>
</dbReference>
<dbReference type="GO" id="GO:0097367">
    <property type="term" value="F:carbohydrate derivative binding"/>
    <property type="evidence" value="ECO:0007669"/>
    <property type="project" value="InterPro"/>
</dbReference>
<dbReference type="GO" id="GO:0006096">
    <property type="term" value="P:glycolytic process"/>
    <property type="evidence" value="ECO:0007669"/>
    <property type="project" value="InterPro"/>
</dbReference>
<name>A0A9P1H5N5_9PEZI</name>
<evidence type="ECO:0000313" key="2">
    <source>
        <dbReference type="Proteomes" id="UP000838763"/>
    </source>
</evidence>
<dbReference type="AlphaFoldDB" id="A0A9P1H5N5"/>
<dbReference type="GO" id="GO:0004347">
    <property type="term" value="F:glucose-6-phosphate isomerase activity"/>
    <property type="evidence" value="ECO:0007669"/>
    <property type="project" value="InterPro"/>
</dbReference>
<feature type="non-terminal residue" evidence="1">
    <location>
        <position position="1"/>
    </location>
</feature>
<reference evidence="1" key="1">
    <citation type="submission" date="2022-11" db="EMBL/GenBank/DDBJ databases">
        <authorList>
            <person name="Scott C."/>
            <person name="Bruce N."/>
        </authorList>
    </citation>
    <scope>NUCLEOTIDE SEQUENCE</scope>
</reference>
<dbReference type="InterPro" id="IPR001672">
    <property type="entry name" value="G6P_Isomerase"/>
</dbReference>
<protein>
    <submittedName>
        <fullName evidence="1">Uncharacterized protein</fullName>
    </submittedName>
</protein>